<dbReference type="AlphaFoldDB" id="A0A2K1IEP5"/>
<evidence type="ECO:0000313" key="1">
    <source>
        <dbReference type="EMBL" id="PNR27749.1"/>
    </source>
</evidence>
<proteinExistence type="predicted"/>
<reference evidence="1 3" key="2">
    <citation type="journal article" date="2018" name="Plant J.">
        <title>The Physcomitrella patens chromosome-scale assembly reveals moss genome structure and evolution.</title>
        <authorList>
            <person name="Lang D."/>
            <person name="Ullrich K.K."/>
            <person name="Murat F."/>
            <person name="Fuchs J."/>
            <person name="Jenkins J."/>
            <person name="Haas F.B."/>
            <person name="Piednoel M."/>
            <person name="Gundlach H."/>
            <person name="Van Bel M."/>
            <person name="Meyberg R."/>
            <person name="Vives C."/>
            <person name="Morata J."/>
            <person name="Symeonidi A."/>
            <person name="Hiss M."/>
            <person name="Muchero W."/>
            <person name="Kamisugi Y."/>
            <person name="Saleh O."/>
            <person name="Blanc G."/>
            <person name="Decker E.L."/>
            <person name="van Gessel N."/>
            <person name="Grimwood J."/>
            <person name="Hayes R.D."/>
            <person name="Graham S.W."/>
            <person name="Gunter L.E."/>
            <person name="McDaniel S.F."/>
            <person name="Hoernstein S.N.W."/>
            <person name="Larsson A."/>
            <person name="Li F.W."/>
            <person name="Perroud P.F."/>
            <person name="Phillips J."/>
            <person name="Ranjan P."/>
            <person name="Rokshar D.S."/>
            <person name="Rothfels C.J."/>
            <person name="Schneider L."/>
            <person name="Shu S."/>
            <person name="Stevenson D.W."/>
            <person name="Thummler F."/>
            <person name="Tillich M."/>
            <person name="Villarreal Aguilar J.C."/>
            <person name="Widiez T."/>
            <person name="Wong G.K."/>
            <person name="Wymore A."/>
            <person name="Zhang Y."/>
            <person name="Zimmer A.D."/>
            <person name="Quatrano R.S."/>
            <person name="Mayer K.F.X."/>
            <person name="Goodstein D."/>
            <person name="Casacuberta J.M."/>
            <person name="Vandepoele K."/>
            <person name="Reski R."/>
            <person name="Cuming A.C."/>
            <person name="Tuskan G.A."/>
            <person name="Maumus F."/>
            <person name="Salse J."/>
            <person name="Schmutz J."/>
            <person name="Rensing S.A."/>
        </authorList>
    </citation>
    <scope>NUCLEOTIDE SEQUENCE [LARGE SCALE GENOMIC DNA]</scope>
    <source>
        <strain evidence="2 3">cv. Gransden 2004</strain>
    </source>
</reference>
<dbReference type="EnsemblPlants" id="Pp3c25_13090V3.1">
    <property type="protein sequence ID" value="PAC:32980218.CDS.1"/>
    <property type="gene ID" value="Pp3c25_13090"/>
</dbReference>
<keyword evidence="3" id="KW-1185">Reference proteome</keyword>
<gene>
    <name evidence="1" type="ORF">PHYPA_029901</name>
</gene>
<dbReference type="EMBL" id="ABEU02000025">
    <property type="protein sequence ID" value="PNR27749.1"/>
    <property type="molecule type" value="Genomic_DNA"/>
</dbReference>
<sequence length="177" mass="19675">MGPWTCHSLANPLPRHGIHALPTEGSDSANHTKFQEIHVGVAPLAQCPARRSADQYHLFSPFGKSASTSTLVSPWLLLHNSSAGSMRATPSGNSSPLLVRKCVASNQQKHRLMHISSALEADYAEEADHASGWSPWRTHLDCPFDLGLSFRHVQCSWLFRSTKNRSNVKYYAQIRLF</sequence>
<reference evidence="2" key="3">
    <citation type="submission" date="2020-12" db="UniProtKB">
        <authorList>
            <consortium name="EnsemblPlants"/>
        </authorList>
    </citation>
    <scope>IDENTIFICATION</scope>
</reference>
<dbReference type="Proteomes" id="UP000006727">
    <property type="component" value="Chromosome 25"/>
</dbReference>
<dbReference type="InParanoid" id="A0A2K1IEP5"/>
<evidence type="ECO:0000313" key="2">
    <source>
        <dbReference type="EnsemblPlants" id="PAC:32980218.CDS.1"/>
    </source>
</evidence>
<protein>
    <submittedName>
        <fullName evidence="1 2">Uncharacterized protein</fullName>
    </submittedName>
</protein>
<evidence type="ECO:0000313" key="3">
    <source>
        <dbReference type="Proteomes" id="UP000006727"/>
    </source>
</evidence>
<dbReference type="Gramene" id="Pp3c25_13090V3.1">
    <property type="protein sequence ID" value="PAC:32980218.CDS.1"/>
    <property type="gene ID" value="Pp3c25_13090"/>
</dbReference>
<dbReference type="EnsemblPlants" id="Pp3c25_13090V3.2">
    <property type="protein sequence ID" value="PAC:32980219.CDS.1"/>
    <property type="gene ID" value="Pp3c25_13090"/>
</dbReference>
<organism evidence="1">
    <name type="scientific">Physcomitrium patens</name>
    <name type="common">Spreading-leaved earth moss</name>
    <name type="synonym">Physcomitrella patens</name>
    <dbReference type="NCBI Taxonomy" id="3218"/>
    <lineage>
        <taxon>Eukaryota</taxon>
        <taxon>Viridiplantae</taxon>
        <taxon>Streptophyta</taxon>
        <taxon>Embryophyta</taxon>
        <taxon>Bryophyta</taxon>
        <taxon>Bryophytina</taxon>
        <taxon>Bryopsida</taxon>
        <taxon>Funariidae</taxon>
        <taxon>Funariales</taxon>
        <taxon>Funariaceae</taxon>
        <taxon>Physcomitrium</taxon>
    </lineage>
</organism>
<reference evidence="1 3" key="1">
    <citation type="journal article" date="2008" name="Science">
        <title>The Physcomitrella genome reveals evolutionary insights into the conquest of land by plants.</title>
        <authorList>
            <person name="Rensing S."/>
            <person name="Lang D."/>
            <person name="Zimmer A."/>
            <person name="Terry A."/>
            <person name="Salamov A."/>
            <person name="Shapiro H."/>
            <person name="Nishiyama T."/>
            <person name="Perroud P.-F."/>
            <person name="Lindquist E."/>
            <person name="Kamisugi Y."/>
            <person name="Tanahashi T."/>
            <person name="Sakakibara K."/>
            <person name="Fujita T."/>
            <person name="Oishi K."/>
            <person name="Shin-I T."/>
            <person name="Kuroki Y."/>
            <person name="Toyoda A."/>
            <person name="Suzuki Y."/>
            <person name="Hashimoto A."/>
            <person name="Yamaguchi K."/>
            <person name="Sugano A."/>
            <person name="Kohara Y."/>
            <person name="Fujiyama A."/>
            <person name="Anterola A."/>
            <person name="Aoki S."/>
            <person name="Ashton N."/>
            <person name="Barbazuk W.B."/>
            <person name="Barker E."/>
            <person name="Bennetzen J."/>
            <person name="Bezanilla M."/>
            <person name="Blankenship R."/>
            <person name="Cho S.H."/>
            <person name="Dutcher S."/>
            <person name="Estelle M."/>
            <person name="Fawcett J.A."/>
            <person name="Gundlach H."/>
            <person name="Hanada K."/>
            <person name="Heyl A."/>
            <person name="Hicks K.A."/>
            <person name="Hugh J."/>
            <person name="Lohr M."/>
            <person name="Mayer K."/>
            <person name="Melkozernov A."/>
            <person name="Murata T."/>
            <person name="Nelson D."/>
            <person name="Pils B."/>
            <person name="Prigge M."/>
            <person name="Reiss B."/>
            <person name="Renner T."/>
            <person name="Rombauts S."/>
            <person name="Rushton P."/>
            <person name="Sanderfoot A."/>
            <person name="Schween G."/>
            <person name="Shiu S.-H."/>
            <person name="Stueber K."/>
            <person name="Theodoulou F.L."/>
            <person name="Tu H."/>
            <person name="Van de Peer Y."/>
            <person name="Verrier P.J."/>
            <person name="Waters E."/>
            <person name="Wood A."/>
            <person name="Yang L."/>
            <person name="Cove D."/>
            <person name="Cuming A."/>
            <person name="Hasebe M."/>
            <person name="Lucas S."/>
            <person name="Mishler D.B."/>
            <person name="Reski R."/>
            <person name="Grigoriev I."/>
            <person name="Quatrano R.S."/>
            <person name="Boore J.L."/>
        </authorList>
    </citation>
    <scope>NUCLEOTIDE SEQUENCE [LARGE SCALE GENOMIC DNA]</scope>
    <source>
        <strain evidence="2 3">cv. Gransden 2004</strain>
    </source>
</reference>
<accession>A0A2K1IEP5</accession>
<dbReference type="Gramene" id="Pp3c25_13090V3.2">
    <property type="protein sequence ID" value="PAC:32980219.CDS.1"/>
    <property type="gene ID" value="Pp3c25_13090"/>
</dbReference>
<name>A0A2K1IEP5_PHYPA</name>